<evidence type="ECO:0000259" key="9">
    <source>
        <dbReference type="SMART" id="SM00382"/>
    </source>
</evidence>
<dbReference type="OrthoDB" id="3945418at2759"/>
<dbReference type="PANTHER" id="PTHR23074:SF78">
    <property type="entry name" value="KATANIN P60 ATPASE-CONTAINING SUBUNIT A-LIKE 2"/>
    <property type="match status" value="1"/>
</dbReference>
<name>A0A0K8UIB4_BACLA</name>
<keyword evidence="3" id="KW-0493">Microtubule</keyword>
<evidence type="ECO:0000256" key="4">
    <source>
        <dbReference type="ARBA" id="ARBA00022741"/>
    </source>
</evidence>
<dbReference type="InterPro" id="IPR027417">
    <property type="entry name" value="P-loop_NTPase"/>
</dbReference>
<dbReference type="InterPro" id="IPR003593">
    <property type="entry name" value="AAA+_ATPase"/>
</dbReference>
<keyword evidence="2" id="KW-0963">Cytoplasm</keyword>
<dbReference type="AlphaFoldDB" id="A0A0K8UIB4"/>
<dbReference type="Gene3D" id="1.10.8.60">
    <property type="match status" value="1"/>
</dbReference>
<dbReference type="InterPro" id="IPR050304">
    <property type="entry name" value="MT-severing_AAA_ATPase"/>
</dbReference>
<sequence length="491" mass="55507">NLFVNNIKIVVYFVFISMLREDDMRNAAARRRNLLFLTQRFLADNGFYQAAEALKNEARLPAEEYELCDNIDLDSIYLEYASYYHLKFGKYPKIVRKLKPSVKLEVNAKTKSKTKNTPTHTTSATQAELSPAEPLSNPGELELTVRKVESLSSIGSASTLVASSSSSNIGGEENRTPALIRLQEIEHPAGAGAAADGLLNQQDWQNLAELVKTTIMRDELKLSWTDMCGNASAVEIVKEAVLIPLKYPQLFANGLRPWKSVLLHGPPGSGKTLLAKILYAETRHQVTFFNVTSSVVVSKWRGESEKIMRILFHMAQKHAPSIIFFDEIEGLTSRRDRPSDHESSKRFKNELLQLLDGMEQQMSSVFVLASSNLPWDIDDAFLRRFEKKLLVQLPNAIERALLIGKQLPIMLAVTKEQMELLVRISEHFTGDEIRLACKEIAMQMIRRATRVSRADEKTQEAVSLQQAFEQIKPLSLKLMKRHLQWQEGHGS</sequence>
<keyword evidence="7" id="KW-0413">Isomerase</keyword>
<dbReference type="SMART" id="SM00382">
    <property type="entry name" value="AAA"/>
    <property type="match status" value="1"/>
</dbReference>
<evidence type="ECO:0000256" key="1">
    <source>
        <dbReference type="ARBA" id="ARBA00004186"/>
    </source>
</evidence>
<dbReference type="SUPFAM" id="SSF52540">
    <property type="entry name" value="P-loop containing nucleoside triphosphate hydrolases"/>
    <property type="match status" value="1"/>
</dbReference>
<dbReference type="GO" id="GO:0016853">
    <property type="term" value="F:isomerase activity"/>
    <property type="evidence" value="ECO:0007669"/>
    <property type="project" value="UniProtKB-KW"/>
</dbReference>
<feature type="non-terminal residue" evidence="10">
    <location>
        <position position="1"/>
    </location>
</feature>
<dbReference type="GO" id="GO:0005819">
    <property type="term" value="C:spindle"/>
    <property type="evidence" value="ECO:0007669"/>
    <property type="project" value="UniProtKB-SubCell"/>
</dbReference>
<evidence type="ECO:0000313" key="10">
    <source>
        <dbReference type="EMBL" id="JAI26424.1"/>
    </source>
</evidence>
<evidence type="ECO:0000256" key="2">
    <source>
        <dbReference type="ARBA" id="ARBA00022490"/>
    </source>
</evidence>
<dbReference type="FunFam" id="3.40.50.300:FF:001003">
    <property type="entry name" value="Vacuolar protein sorting-associated protein 4"/>
    <property type="match status" value="1"/>
</dbReference>
<dbReference type="GO" id="GO:0005874">
    <property type="term" value="C:microtubule"/>
    <property type="evidence" value="ECO:0007669"/>
    <property type="project" value="UniProtKB-KW"/>
</dbReference>
<evidence type="ECO:0000256" key="6">
    <source>
        <dbReference type="ARBA" id="ARBA00023212"/>
    </source>
</evidence>
<reference evidence="10" key="1">
    <citation type="submission" date="2015-06" db="EMBL/GenBank/DDBJ databases">
        <authorList>
            <person name="Hoefler B.C."/>
            <person name="Straight P.D."/>
        </authorList>
    </citation>
    <scope>NUCLEOTIDE SEQUENCE</scope>
</reference>
<comment type="subcellular location">
    <subcellularLocation>
        <location evidence="1">Cytoplasm</location>
        <location evidence="1">Cytoskeleton</location>
        <location evidence="1">Spindle</location>
    </subcellularLocation>
</comment>
<organism evidence="10">
    <name type="scientific">Bactrocera latifrons</name>
    <name type="common">Malaysian fruit fly</name>
    <name type="synonym">Chaetodacus latifrons</name>
    <dbReference type="NCBI Taxonomy" id="174628"/>
    <lineage>
        <taxon>Eukaryota</taxon>
        <taxon>Metazoa</taxon>
        <taxon>Ecdysozoa</taxon>
        <taxon>Arthropoda</taxon>
        <taxon>Hexapoda</taxon>
        <taxon>Insecta</taxon>
        <taxon>Pterygota</taxon>
        <taxon>Neoptera</taxon>
        <taxon>Endopterygota</taxon>
        <taxon>Diptera</taxon>
        <taxon>Brachycera</taxon>
        <taxon>Muscomorpha</taxon>
        <taxon>Tephritoidea</taxon>
        <taxon>Tephritidae</taxon>
        <taxon>Bactrocera</taxon>
        <taxon>Bactrocera</taxon>
    </lineage>
</organism>
<dbReference type="InterPro" id="IPR006594">
    <property type="entry name" value="LisH"/>
</dbReference>
<keyword evidence="5" id="KW-0067">ATP-binding</keyword>
<feature type="domain" description="AAA+ ATPase" evidence="9">
    <location>
        <begin position="257"/>
        <end position="395"/>
    </location>
</feature>
<keyword evidence="6" id="KW-0206">Cytoskeleton</keyword>
<evidence type="ECO:0000256" key="3">
    <source>
        <dbReference type="ARBA" id="ARBA00022701"/>
    </source>
</evidence>
<protein>
    <submittedName>
        <fullName evidence="10">Katanin p60 ATPase-containing subunit A-like 2</fullName>
    </submittedName>
</protein>
<dbReference type="EMBL" id="GDHF01025890">
    <property type="protein sequence ID" value="JAI26424.1"/>
    <property type="molecule type" value="Transcribed_RNA"/>
</dbReference>
<gene>
    <name evidence="10" type="primary">KATNAL2</name>
    <name evidence="10" type="ORF">c0_g1_i1</name>
</gene>
<feature type="compositionally biased region" description="Polar residues" evidence="8">
    <location>
        <begin position="115"/>
        <end position="128"/>
    </location>
</feature>
<dbReference type="PROSITE" id="PS50896">
    <property type="entry name" value="LISH"/>
    <property type="match status" value="1"/>
</dbReference>
<evidence type="ECO:0000256" key="5">
    <source>
        <dbReference type="ARBA" id="ARBA00022840"/>
    </source>
</evidence>
<evidence type="ECO:0000256" key="8">
    <source>
        <dbReference type="SAM" id="MobiDB-lite"/>
    </source>
</evidence>
<dbReference type="PANTHER" id="PTHR23074">
    <property type="entry name" value="AAA DOMAIN-CONTAINING"/>
    <property type="match status" value="1"/>
</dbReference>
<dbReference type="Gene3D" id="3.40.50.300">
    <property type="entry name" value="P-loop containing nucleotide triphosphate hydrolases"/>
    <property type="match status" value="1"/>
</dbReference>
<evidence type="ECO:0000256" key="7">
    <source>
        <dbReference type="ARBA" id="ARBA00023235"/>
    </source>
</evidence>
<dbReference type="GO" id="GO:0016887">
    <property type="term" value="F:ATP hydrolysis activity"/>
    <property type="evidence" value="ECO:0007669"/>
    <property type="project" value="InterPro"/>
</dbReference>
<proteinExistence type="predicted"/>
<accession>A0A0K8UIB4</accession>
<dbReference type="GO" id="GO:0005524">
    <property type="term" value="F:ATP binding"/>
    <property type="evidence" value="ECO:0007669"/>
    <property type="project" value="UniProtKB-KW"/>
</dbReference>
<feature type="region of interest" description="Disordered" evidence="8">
    <location>
        <begin position="108"/>
        <end position="139"/>
    </location>
</feature>
<dbReference type="InterPro" id="IPR003959">
    <property type="entry name" value="ATPase_AAA_core"/>
</dbReference>
<keyword evidence="4" id="KW-0547">Nucleotide-binding</keyword>
<dbReference type="Pfam" id="PF00004">
    <property type="entry name" value="AAA"/>
    <property type="match status" value="1"/>
</dbReference>